<accession>A0ABU5YKY9</accession>
<evidence type="ECO:0000256" key="1">
    <source>
        <dbReference type="SAM" id="MobiDB-lite"/>
    </source>
</evidence>
<organism evidence="2 3">
    <name type="scientific">[Mycobacterium] zoologicum</name>
    <dbReference type="NCBI Taxonomy" id="2872311"/>
    <lineage>
        <taxon>Bacteria</taxon>
        <taxon>Bacillati</taxon>
        <taxon>Actinomycetota</taxon>
        <taxon>Actinomycetes</taxon>
        <taxon>Mycobacteriales</taxon>
        <taxon>Mycobacteriaceae</taxon>
        <taxon>Mycolicibacter</taxon>
    </lineage>
</organism>
<comment type="caution">
    <text evidence="2">The sequence shown here is derived from an EMBL/GenBank/DDBJ whole genome shotgun (WGS) entry which is preliminary data.</text>
</comment>
<dbReference type="Pfam" id="PF10817">
    <property type="entry name" value="DUF2563"/>
    <property type="match status" value="1"/>
</dbReference>
<feature type="region of interest" description="Disordered" evidence="1">
    <location>
        <begin position="1"/>
        <end position="21"/>
    </location>
</feature>
<protein>
    <submittedName>
        <fullName evidence="2">DUF2563 family protein</fullName>
    </submittedName>
</protein>
<dbReference type="Proteomes" id="UP001299046">
    <property type="component" value="Unassembled WGS sequence"/>
</dbReference>
<sequence length="211" mass="22462">MHVVPHALRTGANVADDAGGHADTGSQRLGAAGVTHGIFGDFDDAHSFHTALGSAKDDHRDALKGHHQNLTGIAHNVRTAATTFTTMDNHNAQLLGAGLRRPVPLSPRRPPPIPLNPYVTVPTNPYPPGDPRNLAVADLNTQLVTYGTDLASYSNKPAPLNQAEYLERYAEFVQLQGDLAGIVAGYKQYNIPVTFLPPAPPPGQPTSAPHR</sequence>
<dbReference type="RefSeq" id="WP_224864679.1">
    <property type="nucleotide sequence ID" value="NZ_JAYJJS010000007.1"/>
</dbReference>
<evidence type="ECO:0000313" key="2">
    <source>
        <dbReference type="EMBL" id="MEB3050712.1"/>
    </source>
</evidence>
<proteinExistence type="predicted"/>
<keyword evidence="3" id="KW-1185">Reference proteome</keyword>
<evidence type="ECO:0000313" key="3">
    <source>
        <dbReference type="Proteomes" id="UP001299046"/>
    </source>
</evidence>
<name>A0ABU5YKY9_9MYCO</name>
<dbReference type="EMBL" id="JAYJJT010000014">
    <property type="protein sequence ID" value="MEB3050712.1"/>
    <property type="molecule type" value="Genomic_DNA"/>
</dbReference>
<dbReference type="InterPro" id="IPR022534">
    <property type="entry name" value="DUF2563"/>
</dbReference>
<gene>
    <name evidence="2" type="ORF">KV112_13350</name>
</gene>
<reference evidence="2 3" key="1">
    <citation type="submission" date="2023-12" db="EMBL/GenBank/DDBJ databases">
        <title>Description of new species of Mycobacterium terrae complex isolated from sewage at the Sao Paulo Zoological Park Foundation in Brazil.</title>
        <authorList>
            <person name="Romagnoli C.L."/>
            <person name="Conceicao E.C."/>
            <person name="Machado E."/>
            <person name="Barreto L.B.P.F."/>
            <person name="Sharma A."/>
            <person name="Silva N.M."/>
            <person name="Marques L.E."/>
            <person name="Juliana M.A."/>
            <person name="Lourenco M.C.S."/>
            <person name="Digiampietri L.A."/>
            <person name="Suffys P.N."/>
            <person name="Viana-Niero C."/>
        </authorList>
    </citation>
    <scope>NUCLEOTIDE SEQUENCE [LARGE SCALE GENOMIC DNA]</scope>
    <source>
        <strain evidence="2 3">MYC123</strain>
    </source>
</reference>